<gene>
    <name evidence="1" type="ORF">LCGC14_2983480</name>
</gene>
<evidence type="ECO:0000313" key="1">
    <source>
        <dbReference type="EMBL" id="KKK64507.1"/>
    </source>
</evidence>
<sequence length="257" mass="29244">MAEKVKRKLPDWLGTYLEYTEMQESPELFHLWTGISSIAAALERNVFLDRGIIGKLFPNMYIILTGASAVDRKTTAILIGETILREACPDINFIAQKITPEAFIQALQDQYTSREVGAGYVLAEELSFFLGTSDKSSALIQLLTKAYSCPDILDYHTKGEGVIEAHMSCVNFLGGTTPEWIKDSLPKYAIQGGWAGRHVFVYAHEQWNPIAHPELTPKMVRQRDNLLHDIAMIRLLKGEFVWSKDAKEWFRVWYEEV</sequence>
<evidence type="ECO:0008006" key="2">
    <source>
        <dbReference type="Google" id="ProtNLM"/>
    </source>
</evidence>
<dbReference type="AlphaFoldDB" id="A0A0F8X5X2"/>
<proteinExistence type="predicted"/>
<comment type="caution">
    <text evidence="1">The sequence shown here is derived from an EMBL/GenBank/DDBJ whole genome shotgun (WGS) entry which is preliminary data.</text>
</comment>
<organism evidence="1">
    <name type="scientific">marine sediment metagenome</name>
    <dbReference type="NCBI Taxonomy" id="412755"/>
    <lineage>
        <taxon>unclassified sequences</taxon>
        <taxon>metagenomes</taxon>
        <taxon>ecological metagenomes</taxon>
    </lineage>
</organism>
<accession>A0A0F8X5X2</accession>
<name>A0A0F8X5X2_9ZZZZ</name>
<dbReference type="EMBL" id="LAZR01060993">
    <property type="protein sequence ID" value="KKK64507.1"/>
    <property type="molecule type" value="Genomic_DNA"/>
</dbReference>
<protein>
    <recommendedName>
        <fullName evidence="2">DUF3987 domain-containing protein</fullName>
    </recommendedName>
</protein>
<feature type="non-terminal residue" evidence="1">
    <location>
        <position position="257"/>
    </location>
</feature>
<reference evidence="1" key="1">
    <citation type="journal article" date="2015" name="Nature">
        <title>Complex archaea that bridge the gap between prokaryotes and eukaryotes.</title>
        <authorList>
            <person name="Spang A."/>
            <person name="Saw J.H."/>
            <person name="Jorgensen S.L."/>
            <person name="Zaremba-Niedzwiedzka K."/>
            <person name="Martijn J."/>
            <person name="Lind A.E."/>
            <person name="van Eijk R."/>
            <person name="Schleper C."/>
            <person name="Guy L."/>
            <person name="Ettema T.J."/>
        </authorList>
    </citation>
    <scope>NUCLEOTIDE SEQUENCE</scope>
</reference>